<dbReference type="InterPro" id="IPR013320">
    <property type="entry name" value="ConA-like_dom_sf"/>
</dbReference>
<dbReference type="CDD" id="cd07999">
    <property type="entry name" value="GH7_CBH_EG"/>
    <property type="match status" value="1"/>
</dbReference>
<dbReference type="Proteomes" id="UP001446871">
    <property type="component" value="Unassembled WGS sequence"/>
</dbReference>
<dbReference type="PANTHER" id="PTHR33753">
    <property type="entry name" value="1,4-BETA-D-GLUCAN CELLOBIOHYDROLASE B"/>
    <property type="match status" value="1"/>
</dbReference>
<comment type="similarity">
    <text evidence="2 9">Belongs to the glycosyl hydrolase 7 (cellulase C) family.</text>
</comment>
<dbReference type="InterPro" id="IPR037019">
    <property type="entry name" value="Glyco_hydro_7_sf"/>
</dbReference>
<keyword evidence="4 9" id="KW-0136">Cellulose degradation</keyword>
<evidence type="ECO:0000313" key="11">
    <source>
        <dbReference type="EMBL" id="KAK8067659.1"/>
    </source>
</evidence>
<keyword evidence="3 9" id="KW-0378">Hydrolase</keyword>
<evidence type="ECO:0000256" key="2">
    <source>
        <dbReference type="ARBA" id="ARBA00006044"/>
    </source>
</evidence>
<evidence type="ECO:0000256" key="6">
    <source>
        <dbReference type="ARBA" id="ARBA00023277"/>
    </source>
</evidence>
<dbReference type="Pfam" id="PF00840">
    <property type="entry name" value="Glyco_hydro_7"/>
    <property type="match status" value="1"/>
</dbReference>
<gene>
    <name evidence="11" type="ORF">PG996_006771</name>
</gene>
<dbReference type="EMBL" id="JAQQWM010000004">
    <property type="protein sequence ID" value="KAK8067659.1"/>
    <property type="molecule type" value="Genomic_DNA"/>
</dbReference>
<protein>
    <recommendedName>
        <fullName evidence="9">Glucanase</fullName>
        <ecNumber evidence="9">3.2.1.-</ecNumber>
    </recommendedName>
</protein>
<dbReference type="Gene3D" id="2.70.100.10">
    <property type="entry name" value="Glycoside hydrolase, family 7, domain"/>
    <property type="match status" value="1"/>
</dbReference>
<evidence type="ECO:0000313" key="12">
    <source>
        <dbReference type="Proteomes" id="UP001446871"/>
    </source>
</evidence>
<accession>A0ABR1V8Y3</accession>
<evidence type="ECO:0000256" key="1">
    <source>
        <dbReference type="ARBA" id="ARBA00000966"/>
    </source>
</evidence>
<proteinExistence type="inferred from homology"/>
<evidence type="ECO:0000256" key="7">
    <source>
        <dbReference type="ARBA" id="ARBA00023295"/>
    </source>
</evidence>
<sequence>MTSMLVPLLLASLGLTEAQRIGTAIPEVHPKLTTQKCTTAGGCVTQNTNIVTDALSHPWHMVGDMSKSCNPNTQLNSDEALIDRTICPDAVTCGNVCAFEGVDYEAIGVTTEGSALTMRLFMPNESEASGYTRVSPRLYLLAEDDMNYEPIRLLNQEFSFDVDMATLGCGLNGALYLDEMDFTGSRSETNPGGAAYGTGYCDAQCYNKTMINGVPNLNNSGACCNEMDIWEANGVATALTPHTCSNPGPFLCTGAECDKDAPGVCDKSGCQLNPYKTVGKDFYGPGLTVDTKRPFTVVTQFWSTMTGKNSNSDRATKDNGVLTEIRRFYMQDNRTISAGTPEGAAAGAKEGTNTFENLGGMEGAGQALDRGMVLIFSIWNDLSTNMNWLDSGASGPCGPDDGSPEKVLAANPNVAVVFSNIRWGDIGSTTMSM</sequence>
<dbReference type="PANTHER" id="PTHR33753:SF1">
    <property type="entry name" value="ENDO-BETA-1,4-GLUCANASE CELB"/>
    <property type="match status" value="1"/>
</dbReference>
<dbReference type="EC" id="3.2.1.-" evidence="9"/>
<comment type="caution">
    <text evidence="11">The sequence shown here is derived from an EMBL/GenBank/DDBJ whole genome shotgun (WGS) entry which is preliminary data.</text>
</comment>
<evidence type="ECO:0000256" key="3">
    <source>
        <dbReference type="ARBA" id="ARBA00022801"/>
    </source>
</evidence>
<keyword evidence="8 9" id="KW-0624">Polysaccharide degradation</keyword>
<keyword evidence="5" id="KW-0325">Glycoprotein</keyword>
<reference evidence="11 12" key="1">
    <citation type="submission" date="2023-01" db="EMBL/GenBank/DDBJ databases">
        <title>Analysis of 21 Apiospora genomes using comparative genomics revels a genus with tremendous synthesis potential of carbohydrate active enzymes and secondary metabolites.</title>
        <authorList>
            <person name="Sorensen T."/>
        </authorList>
    </citation>
    <scope>NUCLEOTIDE SEQUENCE [LARGE SCALE GENOMIC DNA]</scope>
    <source>
        <strain evidence="11 12">CBS 83171</strain>
    </source>
</reference>
<organism evidence="11 12">
    <name type="scientific">Apiospora saccharicola</name>
    <dbReference type="NCBI Taxonomy" id="335842"/>
    <lineage>
        <taxon>Eukaryota</taxon>
        <taxon>Fungi</taxon>
        <taxon>Dikarya</taxon>
        <taxon>Ascomycota</taxon>
        <taxon>Pezizomycotina</taxon>
        <taxon>Sordariomycetes</taxon>
        <taxon>Xylariomycetidae</taxon>
        <taxon>Amphisphaeriales</taxon>
        <taxon>Apiosporaceae</taxon>
        <taxon>Apiospora</taxon>
    </lineage>
</organism>
<feature type="signal peptide" evidence="10">
    <location>
        <begin position="1"/>
        <end position="18"/>
    </location>
</feature>
<dbReference type="PRINTS" id="PR00734">
    <property type="entry name" value="GLHYDRLASE7"/>
</dbReference>
<keyword evidence="7 9" id="KW-0326">Glycosidase</keyword>
<evidence type="ECO:0000256" key="10">
    <source>
        <dbReference type="SAM" id="SignalP"/>
    </source>
</evidence>
<keyword evidence="6" id="KW-0119">Carbohydrate metabolism</keyword>
<evidence type="ECO:0000256" key="5">
    <source>
        <dbReference type="ARBA" id="ARBA00023180"/>
    </source>
</evidence>
<comment type="catalytic activity">
    <reaction evidence="1">
        <text>Endohydrolysis of (1-&gt;4)-beta-D-glucosidic linkages in cellulose, lichenin and cereal beta-D-glucans.</text>
        <dbReference type="EC" id="3.2.1.4"/>
    </reaction>
</comment>
<dbReference type="GO" id="GO:0016787">
    <property type="term" value="F:hydrolase activity"/>
    <property type="evidence" value="ECO:0007669"/>
    <property type="project" value="UniProtKB-KW"/>
</dbReference>
<feature type="chain" id="PRO_5045909292" description="Glucanase" evidence="10">
    <location>
        <begin position="19"/>
        <end position="433"/>
    </location>
</feature>
<evidence type="ECO:0000256" key="8">
    <source>
        <dbReference type="ARBA" id="ARBA00023326"/>
    </source>
</evidence>
<evidence type="ECO:0000256" key="9">
    <source>
        <dbReference type="RuleBase" id="RU361164"/>
    </source>
</evidence>
<keyword evidence="10" id="KW-0732">Signal</keyword>
<keyword evidence="12" id="KW-1185">Reference proteome</keyword>
<evidence type="ECO:0000256" key="4">
    <source>
        <dbReference type="ARBA" id="ARBA00023001"/>
    </source>
</evidence>
<name>A0ABR1V8Y3_9PEZI</name>
<dbReference type="InterPro" id="IPR001722">
    <property type="entry name" value="Glyco_hydro_7"/>
</dbReference>
<dbReference type="SUPFAM" id="SSF49899">
    <property type="entry name" value="Concanavalin A-like lectins/glucanases"/>
    <property type="match status" value="1"/>
</dbReference>